<sequence length="101" mass="11109" precursor="true">MNHFSIRSIAVLLSLVGAVSAGCAQGARPMSGPWHAGPNHTPGWSMMSEQERAQHHAQLQAAKTPEECQRVMDEHRRLMQRRAAERGMPMQSPPEAACPAR</sequence>
<organism evidence="3 4">
    <name type="scientific">Hydrogenophaga intermedia</name>
    <dbReference type="NCBI Taxonomy" id="65786"/>
    <lineage>
        <taxon>Bacteria</taxon>
        <taxon>Pseudomonadati</taxon>
        <taxon>Pseudomonadota</taxon>
        <taxon>Betaproteobacteria</taxon>
        <taxon>Burkholderiales</taxon>
        <taxon>Comamonadaceae</taxon>
        <taxon>Hydrogenophaga</taxon>
    </lineage>
</organism>
<feature type="region of interest" description="Disordered" evidence="1">
    <location>
        <begin position="80"/>
        <end position="101"/>
    </location>
</feature>
<evidence type="ECO:0000313" key="3">
    <source>
        <dbReference type="EMBL" id="CDN88060.1"/>
    </source>
</evidence>
<keyword evidence="4" id="KW-1185">Reference proteome</keyword>
<evidence type="ECO:0000256" key="1">
    <source>
        <dbReference type="SAM" id="MobiDB-lite"/>
    </source>
</evidence>
<dbReference type="EMBL" id="CCAE010000018">
    <property type="protein sequence ID" value="CDN88060.1"/>
    <property type="molecule type" value="Genomic_DNA"/>
</dbReference>
<reference evidence="4" key="2">
    <citation type="submission" date="2014-11" db="EMBL/GenBank/DDBJ databases">
        <title>Draft genome sequence of Hydrogenophaga intermedia S1.</title>
        <authorList>
            <person name="Gan H.M."/>
            <person name="Chew T.H."/>
            <person name="Stolz A."/>
        </authorList>
    </citation>
    <scope>NUCLEOTIDE SEQUENCE [LARGE SCALE GENOMIC DNA]</scope>
    <source>
        <strain evidence="4">S1</strain>
    </source>
</reference>
<evidence type="ECO:0008006" key="5">
    <source>
        <dbReference type="Google" id="ProtNLM"/>
    </source>
</evidence>
<dbReference type="PROSITE" id="PS51257">
    <property type="entry name" value="PROKAR_LIPOPROTEIN"/>
    <property type="match status" value="1"/>
</dbReference>
<feature type="signal peptide" evidence="2">
    <location>
        <begin position="1"/>
        <end position="23"/>
    </location>
</feature>
<feature type="region of interest" description="Disordered" evidence="1">
    <location>
        <begin position="24"/>
        <end position="66"/>
    </location>
</feature>
<protein>
    <recommendedName>
        <fullName evidence="5">Lipoprotein</fullName>
    </recommendedName>
</protein>
<proteinExistence type="predicted"/>
<name>A0A1L1PET7_HYDIT</name>
<evidence type="ECO:0000256" key="2">
    <source>
        <dbReference type="SAM" id="SignalP"/>
    </source>
</evidence>
<keyword evidence="2" id="KW-0732">Signal</keyword>
<gene>
    <name evidence="3" type="ORF">BN948_02491</name>
</gene>
<dbReference type="AlphaFoldDB" id="A0A1L1PET7"/>
<dbReference type="Proteomes" id="UP000028878">
    <property type="component" value="Unassembled WGS sequence"/>
</dbReference>
<evidence type="ECO:0000313" key="4">
    <source>
        <dbReference type="Proteomes" id="UP000028878"/>
    </source>
</evidence>
<dbReference type="RefSeq" id="WP_009517968.1">
    <property type="nucleotide sequence ID" value="NZ_CCAE010000018.1"/>
</dbReference>
<accession>A0A1L1PET7</accession>
<reference evidence="4" key="1">
    <citation type="submission" date="2014-02" db="EMBL/GenBank/DDBJ databases">
        <authorList>
            <person name="Gan H."/>
        </authorList>
    </citation>
    <scope>NUCLEOTIDE SEQUENCE [LARGE SCALE GENOMIC DNA]</scope>
    <source>
        <strain evidence="4">S1</strain>
    </source>
</reference>
<feature type="chain" id="PRO_5009681340" description="Lipoprotein" evidence="2">
    <location>
        <begin position="24"/>
        <end position="101"/>
    </location>
</feature>